<gene>
    <name evidence="1" type="ORF">JANAI62_03390</name>
</gene>
<name>A0ABQ4NH16_9RHOB</name>
<dbReference type="EMBL" id="BPFH01000001">
    <property type="protein sequence ID" value="GIT93716.1"/>
    <property type="molecule type" value="Genomic_DNA"/>
</dbReference>
<organism evidence="1 2">
    <name type="scientific">Jannaschia pagri</name>
    <dbReference type="NCBI Taxonomy" id="2829797"/>
    <lineage>
        <taxon>Bacteria</taxon>
        <taxon>Pseudomonadati</taxon>
        <taxon>Pseudomonadota</taxon>
        <taxon>Alphaproteobacteria</taxon>
        <taxon>Rhodobacterales</taxon>
        <taxon>Roseobacteraceae</taxon>
        <taxon>Jannaschia</taxon>
    </lineage>
</organism>
<reference evidence="1 2" key="1">
    <citation type="submission" date="2021-05" db="EMBL/GenBank/DDBJ databases">
        <title>Bacteria Genome sequencing.</title>
        <authorList>
            <person name="Takabe Y."/>
            <person name="Nakajima Y."/>
            <person name="Suzuki S."/>
            <person name="Shiozaki T."/>
        </authorList>
    </citation>
    <scope>NUCLEOTIDE SEQUENCE [LARGE SCALE GENOMIC DNA]</scope>
    <source>
        <strain evidence="1 2">AI_62</strain>
    </source>
</reference>
<evidence type="ECO:0000313" key="1">
    <source>
        <dbReference type="EMBL" id="GIT93716.1"/>
    </source>
</evidence>
<comment type="caution">
    <text evidence="1">The sequence shown here is derived from an EMBL/GenBank/DDBJ whole genome shotgun (WGS) entry which is preliminary data.</text>
</comment>
<dbReference type="Proteomes" id="UP000786693">
    <property type="component" value="Unassembled WGS sequence"/>
</dbReference>
<protein>
    <submittedName>
        <fullName evidence="1">Uncharacterized protein</fullName>
    </submittedName>
</protein>
<sequence>MIVYSNTLQAAKVLEELKMESTLSDLPVANARVTFRKDRQVVTFSLDQATLYAPPPKGTTTYVDFTDPDTGSTTRLEGTVDEVIVGYQIAQSVRALIEVTLV</sequence>
<proteinExistence type="predicted"/>
<evidence type="ECO:0000313" key="2">
    <source>
        <dbReference type="Proteomes" id="UP000786693"/>
    </source>
</evidence>
<keyword evidence="2" id="KW-1185">Reference proteome</keyword>
<accession>A0ABQ4NH16</accession>